<dbReference type="Proteomes" id="UP000298642">
    <property type="component" value="Chromosome"/>
</dbReference>
<feature type="domain" description="Transposase IS66 central" evidence="1">
    <location>
        <begin position="5"/>
        <end position="63"/>
    </location>
</feature>
<evidence type="ECO:0000313" key="3">
    <source>
        <dbReference type="Proteomes" id="UP000298642"/>
    </source>
</evidence>
<dbReference type="InterPro" id="IPR004291">
    <property type="entry name" value="Transposase_IS66_central"/>
</dbReference>
<gene>
    <name evidence="2" type="ORF">EIO64_08550</name>
</gene>
<name>A0A4D7AJX7_9FIRM</name>
<evidence type="ECO:0000259" key="1">
    <source>
        <dbReference type="Pfam" id="PF03050"/>
    </source>
</evidence>
<protein>
    <submittedName>
        <fullName evidence="2">IS66 family transposase</fullName>
    </submittedName>
</protein>
<reference evidence="3" key="1">
    <citation type="submission" date="2018-12" db="EMBL/GenBank/DDBJ databases">
        <title>Dusodibacter welbiota gen. nov., sp. nov., isolated from human faeces and emended description of the Oscillibacter genus.</title>
        <authorList>
            <person name="Le Roy T."/>
            <person name="Van der Smissen P."/>
            <person name="Delzenne N."/>
            <person name="Muccioli G."/>
            <person name="Collet J.F."/>
            <person name="Cani P.D."/>
        </authorList>
    </citation>
    <scope>NUCLEOTIDE SEQUENCE [LARGE SCALE GENOMIC DNA]</scope>
    <source>
        <strain evidence="3">J115</strain>
    </source>
</reference>
<dbReference type="Pfam" id="PF03050">
    <property type="entry name" value="DDE_Tnp_IS66"/>
    <property type="match status" value="1"/>
</dbReference>
<dbReference type="RefSeq" id="WP_119311719.1">
    <property type="nucleotide sequence ID" value="NZ_DAWBIZ010000005.1"/>
</dbReference>
<dbReference type="KEGG" id="obj:EIO64_08550"/>
<dbReference type="GeneID" id="98003715"/>
<proteinExistence type="predicted"/>
<organism evidence="2 3">
    <name type="scientific">Dysosmobacter welbionis</name>
    <dbReference type="NCBI Taxonomy" id="2093857"/>
    <lineage>
        <taxon>Bacteria</taxon>
        <taxon>Bacillati</taxon>
        <taxon>Bacillota</taxon>
        <taxon>Clostridia</taxon>
        <taxon>Eubacteriales</taxon>
        <taxon>Oscillospiraceae</taxon>
        <taxon>Dysosmobacter</taxon>
    </lineage>
</organism>
<keyword evidence="3" id="KW-1185">Reference proteome</keyword>
<evidence type="ECO:0000313" key="2">
    <source>
        <dbReference type="EMBL" id="QCI59269.1"/>
    </source>
</evidence>
<accession>A0A4D7AJX7</accession>
<sequence length="75" mass="8765">MQVEAAPKSAMRGVIHYLLKQWPYLIRYLEYEQLEVSANRAEHNIKSFIMSRKNWLFINTNTPAGTQTSAVPQFH</sequence>
<dbReference type="EMBL" id="CP034413">
    <property type="protein sequence ID" value="QCI59269.1"/>
    <property type="molecule type" value="Genomic_DNA"/>
</dbReference>
<dbReference type="AlphaFoldDB" id="A0A4D7AJX7"/>